<feature type="region of interest" description="Disordered" evidence="1">
    <location>
        <begin position="103"/>
        <end position="150"/>
    </location>
</feature>
<keyword evidence="2" id="KW-1133">Transmembrane helix</keyword>
<evidence type="ECO:0000313" key="4">
    <source>
        <dbReference type="Proteomes" id="UP001183585"/>
    </source>
</evidence>
<dbReference type="Proteomes" id="UP001183585">
    <property type="component" value="Unassembled WGS sequence"/>
</dbReference>
<feature type="compositionally biased region" description="Low complexity" evidence="1">
    <location>
        <begin position="223"/>
        <end position="233"/>
    </location>
</feature>
<accession>A0ABU2CQU1</accession>
<feature type="region of interest" description="Disordered" evidence="1">
    <location>
        <begin position="43"/>
        <end position="72"/>
    </location>
</feature>
<feature type="region of interest" description="Disordered" evidence="1">
    <location>
        <begin position="210"/>
        <end position="233"/>
    </location>
</feature>
<name>A0ABU2CQU1_9MICO</name>
<evidence type="ECO:0000313" key="3">
    <source>
        <dbReference type="EMBL" id="MDR7383708.1"/>
    </source>
</evidence>
<reference evidence="3 4" key="1">
    <citation type="submission" date="2023-07" db="EMBL/GenBank/DDBJ databases">
        <title>Sequencing the genomes of 1000 actinobacteria strains.</title>
        <authorList>
            <person name="Klenk H.-P."/>
        </authorList>
    </citation>
    <scope>NUCLEOTIDE SEQUENCE [LARGE SCALE GENOMIC DNA]</scope>
    <source>
        <strain evidence="3 4">DSM 45554</strain>
    </source>
</reference>
<keyword evidence="4" id="KW-1185">Reference proteome</keyword>
<gene>
    <name evidence="3" type="ORF">J2S48_003223</name>
</gene>
<feature type="transmembrane region" description="Helical" evidence="2">
    <location>
        <begin position="81"/>
        <end position="101"/>
    </location>
</feature>
<organism evidence="3 4">
    <name type="scientific">Promicromonospora iranensis</name>
    <dbReference type="NCBI Taxonomy" id="1105144"/>
    <lineage>
        <taxon>Bacteria</taxon>
        <taxon>Bacillati</taxon>
        <taxon>Actinomycetota</taxon>
        <taxon>Actinomycetes</taxon>
        <taxon>Micrococcales</taxon>
        <taxon>Promicromonosporaceae</taxon>
        <taxon>Promicromonospora</taxon>
    </lineage>
</organism>
<sequence length="290" mass="29724">MNEHERLEDPAFARLVAADPARRAPDPAQGVLRAKVDALIAEQAGQRPAGGAEHGAVRREATGHERSDELALRRHRRRTPWLVAAAVAGIVAAGGGGYVAGESGLGSPPASDTVGSADQAPSVMSERDEGGEEGGEESGAAPEGLQPLIAGGDLPAATGYVFHAGAALSEVPRTAEVRVAGTHGESLGSYPVVSEVEAVERLGDPRFAGAVLGRPSPPREETGPTATPVPGGPLAWPVEDVTIVAATLTEVRYALPDGTVLFVPAYDLADAEGGSWTVMAVDDDKLDFAL</sequence>
<keyword evidence="2" id="KW-0472">Membrane</keyword>
<keyword evidence="2" id="KW-0812">Transmembrane</keyword>
<protein>
    <submittedName>
        <fullName evidence="3">Uncharacterized protein</fullName>
    </submittedName>
</protein>
<evidence type="ECO:0000256" key="2">
    <source>
        <dbReference type="SAM" id="Phobius"/>
    </source>
</evidence>
<feature type="compositionally biased region" description="Basic and acidic residues" evidence="1">
    <location>
        <begin position="55"/>
        <end position="72"/>
    </location>
</feature>
<comment type="caution">
    <text evidence="3">The sequence shown here is derived from an EMBL/GenBank/DDBJ whole genome shotgun (WGS) entry which is preliminary data.</text>
</comment>
<evidence type="ECO:0000256" key="1">
    <source>
        <dbReference type="SAM" id="MobiDB-lite"/>
    </source>
</evidence>
<dbReference type="RefSeq" id="WP_274994920.1">
    <property type="nucleotide sequence ID" value="NZ_JAJQQP010000008.1"/>
</dbReference>
<dbReference type="EMBL" id="JAVDYE010000001">
    <property type="protein sequence ID" value="MDR7383708.1"/>
    <property type="molecule type" value="Genomic_DNA"/>
</dbReference>
<proteinExistence type="predicted"/>